<keyword evidence="9" id="KW-1185">Reference proteome</keyword>
<comment type="subcellular location">
    <subcellularLocation>
        <location evidence="1">Cell membrane</location>
        <topology evidence="1">Multi-pass membrane protein</topology>
    </subcellularLocation>
</comment>
<feature type="transmembrane region" description="Helical" evidence="6">
    <location>
        <begin position="110"/>
        <end position="131"/>
    </location>
</feature>
<dbReference type="InterPro" id="IPR020846">
    <property type="entry name" value="MFS_dom"/>
</dbReference>
<accession>A0A1X0XN59</accession>
<dbReference type="Proteomes" id="UP000193040">
    <property type="component" value="Unassembled WGS sequence"/>
</dbReference>
<feature type="transmembrane region" description="Helical" evidence="6">
    <location>
        <begin position="59"/>
        <end position="79"/>
    </location>
</feature>
<feature type="transmembrane region" description="Helical" evidence="6">
    <location>
        <begin position="255"/>
        <end position="274"/>
    </location>
</feature>
<feature type="transmembrane region" description="Helical" evidence="6">
    <location>
        <begin position="221"/>
        <end position="243"/>
    </location>
</feature>
<feature type="transmembrane region" description="Helical" evidence="6">
    <location>
        <begin position="310"/>
        <end position="332"/>
    </location>
</feature>
<feature type="domain" description="Major facilitator superfamily (MFS) profile" evidence="7">
    <location>
        <begin position="20"/>
        <end position="399"/>
    </location>
</feature>
<dbReference type="GO" id="GO:0022857">
    <property type="term" value="F:transmembrane transporter activity"/>
    <property type="evidence" value="ECO:0007669"/>
    <property type="project" value="InterPro"/>
</dbReference>
<evidence type="ECO:0000256" key="2">
    <source>
        <dbReference type="ARBA" id="ARBA00022448"/>
    </source>
</evidence>
<feature type="transmembrane region" description="Helical" evidence="6">
    <location>
        <begin position="86"/>
        <end position="104"/>
    </location>
</feature>
<dbReference type="InterPro" id="IPR011701">
    <property type="entry name" value="MFS"/>
</dbReference>
<feature type="transmembrane region" description="Helical" evidence="6">
    <location>
        <begin position="375"/>
        <end position="397"/>
    </location>
</feature>
<dbReference type="GO" id="GO:0005886">
    <property type="term" value="C:plasma membrane"/>
    <property type="evidence" value="ECO:0007669"/>
    <property type="project" value="UniProtKB-SubCell"/>
</dbReference>
<name>A0A1X0XN59_MYCSI</name>
<dbReference type="Gene3D" id="1.20.1250.20">
    <property type="entry name" value="MFS general substrate transporter like domains"/>
    <property type="match status" value="2"/>
</dbReference>
<dbReference type="PANTHER" id="PTHR43385:SF1">
    <property type="entry name" value="RIBOFLAVIN TRANSPORTER RIBJ"/>
    <property type="match status" value="1"/>
</dbReference>
<proteinExistence type="predicted"/>
<evidence type="ECO:0000313" key="9">
    <source>
        <dbReference type="Proteomes" id="UP000193040"/>
    </source>
</evidence>
<dbReference type="SUPFAM" id="SSF103473">
    <property type="entry name" value="MFS general substrate transporter"/>
    <property type="match status" value="1"/>
</dbReference>
<sequence>MSEEVQTQSHPANERGLRWTLIALCLTQITSWGVLYYAFSVLSVRISARTGWSPPAVTAAFSGALVTSALVGVIVGRWLDRHGPRGVMTAGAVAGPLAVVGVALAPTFPWFVAAWVAAGVAMAAVLYPPAFAALTRWFGPRHVGALTILTLVAGLSSTVFAPLTAALADRLDWRTTYLVLALLLAAVTIPAHFFGLRQPWPAAPGVHVSEPPSRITRTRPFVALAVALTLAALASYSVIVNLVPLMTEHGIDARMSAMALGLGGIGQVFGRLGYRTLITRCGIRARVASILAGVAVTTALLGIFSSVVPLIVVAILAGFVRGIMTLLQATAVTERWGHSHYGHLNGVLSAPITLATATSPWIGAALASWLGGYGLMFMALGAFGALAAVIGLASVPARSDDSDVPRLSPSAHAD</sequence>
<evidence type="ECO:0000256" key="1">
    <source>
        <dbReference type="ARBA" id="ARBA00004651"/>
    </source>
</evidence>
<keyword evidence="4 6" id="KW-1133">Transmembrane helix</keyword>
<dbReference type="PANTHER" id="PTHR43385">
    <property type="entry name" value="RIBOFLAVIN TRANSPORTER RIBJ"/>
    <property type="match status" value="1"/>
</dbReference>
<protein>
    <submittedName>
        <fullName evidence="8">MFS transporter</fullName>
    </submittedName>
</protein>
<feature type="transmembrane region" description="Helical" evidence="6">
    <location>
        <begin position="344"/>
        <end position="369"/>
    </location>
</feature>
<feature type="transmembrane region" description="Helical" evidence="6">
    <location>
        <begin position="21"/>
        <end position="39"/>
    </location>
</feature>
<dbReference type="PROSITE" id="PS50850">
    <property type="entry name" value="MFS"/>
    <property type="match status" value="1"/>
</dbReference>
<keyword evidence="2" id="KW-0813">Transport</keyword>
<evidence type="ECO:0000256" key="6">
    <source>
        <dbReference type="SAM" id="Phobius"/>
    </source>
</evidence>
<dbReference type="InterPro" id="IPR036259">
    <property type="entry name" value="MFS_trans_sf"/>
</dbReference>
<dbReference type="RefSeq" id="WP_061559458.1">
    <property type="nucleotide sequence ID" value="NZ_MZZM01000034.1"/>
</dbReference>
<dbReference type="Pfam" id="PF07690">
    <property type="entry name" value="MFS_1"/>
    <property type="match status" value="1"/>
</dbReference>
<dbReference type="InterPro" id="IPR052983">
    <property type="entry name" value="MFS_Riboflavin_Transporter"/>
</dbReference>
<evidence type="ECO:0000313" key="8">
    <source>
        <dbReference type="EMBL" id="ORJ54362.1"/>
    </source>
</evidence>
<evidence type="ECO:0000256" key="4">
    <source>
        <dbReference type="ARBA" id="ARBA00022989"/>
    </source>
</evidence>
<evidence type="ECO:0000256" key="5">
    <source>
        <dbReference type="ARBA" id="ARBA00023136"/>
    </source>
</evidence>
<dbReference type="EMBL" id="MZZM01000034">
    <property type="protein sequence ID" value="ORJ54362.1"/>
    <property type="molecule type" value="Genomic_DNA"/>
</dbReference>
<keyword evidence="5 6" id="KW-0472">Membrane</keyword>
<evidence type="ECO:0000256" key="3">
    <source>
        <dbReference type="ARBA" id="ARBA00022692"/>
    </source>
</evidence>
<feature type="transmembrane region" description="Helical" evidence="6">
    <location>
        <begin position="143"/>
        <end position="165"/>
    </location>
</feature>
<organism evidence="8 9">
    <name type="scientific">Mycobacterium simiae</name>
    <name type="common">Mycobacterium habana</name>
    <dbReference type="NCBI Taxonomy" id="1784"/>
    <lineage>
        <taxon>Bacteria</taxon>
        <taxon>Bacillati</taxon>
        <taxon>Actinomycetota</taxon>
        <taxon>Actinomycetes</taxon>
        <taxon>Mycobacteriales</taxon>
        <taxon>Mycobacteriaceae</taxon>
        <taxon>Mycobacterium</taxon>
        <taxon>Mycobacterium simiae complex</taxon>
    </lineage>
</organism>
<dbReference type="AlphaFoldDB" id="A0A1X0XN59"/>
<feature type="transmembrane region" description="Helical" evidence="6">
    <location>
        <begin position="177"/>
        <end position="196"/>
    </location>
</feature>
<gene>
    <name evidence="8" type="ORF">B5M45_27410</name>
</gene>
<keyword evidence="3 6" id="KW-0812">Transmembrane</keyword>
<feature type="transmembrane region" description="Helical" evidence="6">
    <location>
        <begin position="286"/>
        <end position="304"/>
    </location>
</feature>
<comment type="caution">
    <text evidence="8">The sequence shown here is derived from an EMBL/GenBank/DDBJ whole genome shotgun (WGS) entry which is preliminary data.</text>
</comment>
<reference evidence="8 9" key="1">
    <citation type="submission" date="2017-03" db="EMBL/GenBank/DDBJ databases">
        <title>Genomic insights into Mycobacterium simiae human colonization.</title>
        <authorList>
            <person name="Steffani J.L."/>
            <person name="Brunck M.E."/>
            <person name="Cruz E."/>
            <person name="Montiel R."/>
            <person name="Barona F."/>
        </authorList>
    </citation>
    <scope>NUCLEOTIDE SEQUENCE [LARGE SCALE GENOMIC DNA]</scope>
    <source>
        <strain evidence="8 9">MsiGto</strain>
    </source>
</reference>
<evidence type="ECO:0000259" key="7">
    <source>
        <dbReference type="PROSITE" id="PS50850"/>
    </source>
</evidence>
<dbReference type="CDD" id="cd17355">
    <property type="entry name" value="MFS_YcxA_like"/>
    <property type="match status" value="1"/>
</dbReference>